<gene>
    <name evidence="2" type="ORF">KQX54_021384</name>
</gene>
<dbReference type="Proteomes" id="UP000826195">
    <property type="component" value="Unassembled WGS sequence"/>
</dbReference>
<feature type="region of interest" description="Disordered" evidence="1">
    <location>
        <begin position="1"/>
        <end position="27"/>
    </location>
</feature>
<evidence type="ECO:0000313" key="2">
    <source>
        <dbReference type="EMBL" id="KAH0568694.1"/>
    </source>
</evidence>
<dbReference type="EMBL" id="JAHXZJ010000001">
    <property type="protein sequence ID" value="KAH0568694.1"/>
    <property type="molecule type" value="Genomic_DNA"/>
</dbReference>
<proteinExistence type="predicted"/>
<accession>A0AAV7J8I4</accession>
<name>A0AAV7J8I4_COTGL</name>
<comment type="caution">
    <text evidence="2">The sequence shown here is derived from an EMBL/GenBank/DDBJ whole genome shotgun (WGS) entry which is preliminary data.</text>
</comment>
<keyword evidence="3" id="KW-1185">Reference proteome</keyword>
<evidence type="ECO:0000313" key="3">
    <source>
        <dbReference type="Proteomes" id="UP000826195"/>
    </source>
</evidence>
<protein>
    <submittedName>
        <fullName evidence="2">Uncharacterized protein</fullName>
    </submittedName>
</protein>
<organism evidence="2 3">
    <name type="scientific">Cotesia glomerata</name>
    <name type="common">Lepidopteran parasitic wasp</name>
    <name type="synonym">Apanteles glomeratus</name>
    <dbReference type="NCBI Taxonomy" id="32391"/>
    <lineage>
        <taxon>Eukaryota</taxon>
        <taxon>Metazoa</taxon>
        <taxon>Ecdysozoa</taxon>
        <taxon>Arthropoda</taxon>
        <taxon>Hexapoda</taxon>
        <taxon>Insecta</taxon>
        <taxon>Pterygota</taxon>
        <taxon>Neoptera</taxon>
        <taxon>Endopterygota</taxon>
        <taxon>Hymenoptera</taxon>
        <taxon>Apocrita</taxon>
        <taxon>Ichneumonoidea</taxon>
        <taxon>Braconidae</taxon>
        <taxon>Microgastrinae</taxon>
        <taxon>Cotesia</taxon>
    </lineage>
</organism>
<sequence length="112" mass="12436">MRTRTRSIPGVCQPAIPSEGSPNRGMRERELRKNVNLKTSQFNLKLPKANMFFILSLRSHLAGGPQGLLTWQTSFNISKVRVQGAINFQANTVERARHKSRGFLANTTGGVS</sequence>
<evidence type="ECO:0000256" key="1">
    <source>
        <dbReference type="SAM" id="MobiDB-lite"/>
    </source>
</evidence>
<dbReference type="AlphaFoldDB" id="A0AAV7J8I4"/>
<reference evidence="2 3" key="1">
    <citation type="journal article" date="2021" name="J. Hered.">
        <title>A chromosome-level genome assembly of the parasitoid wasp, Cotesia glomerata (Hymenoptera: Braconidae).</title>
        <authorList>
            <person name="Pinto B.J."/>
            <person name="Weis J.J."/>
            <person name="Gamble T."/>
            <person name="Ode P.J."/>
            <person name="Paul R."/>
            <person name="Zaspel J.M."/>
        </authorList>
    </citation>
    <scope>NUCLEOTIDE SEQUENCE [LARGE SCALE GENOMIC DNA]</scope>
    <source>
        <strain evidence="2">CgM1</strain>
    </source>
</reference>